<gene>
    <name evidence="1" type="ORF">AAF463_11720</name>
</gene>
<accession>A0AAU7TRI8</accession>
<name>A0AAU7TRI8_9GAMM</name>
<dbReference type="RefSeq" id="WP_350260819.1">
    <property type="nucleotide sequence ID" value="NZ_CP158292.1"/>
</dbReference>
<dbReference type="EMBL" id="CP158292">
    <property type="protein sequence ID" value="XBV43285.1"/>
    <property type="molecule type" value="Genomic_DNA"/>
</dbReference>
<dbReference type="AlphaFoldDB" id="A0AAU7TRI8"/>
<evidence type="ECO:0000313" key="1">
    <source>
        <dbReference type="EMBL" id="XBV43285.1"/>
    </source>
</evidence>
<sequence>MYFLMLFLYGLTPISYAKEINYCGTINFHAGIFDYSKIQKASRKVDCRDNPVPIYYKGIKDYFNLTSSAYATGGASYLTWDKTDGKYHYDEDELKDTIRDVIYNPKYKYLSHLTFSVKINYQSRPSGALVISDVIFKDMDGKGVIIIKDAFFYSKDNYAAVYGSQPIKFTDKSKIELMEGVNDLLIPWL</sequence>
<organism evidence="1">
    <name type="scientific">Pantoea sp. BJ2</name>
    <dbReference type="NCBI Taxonomy" id="3141322"/>
    <lineage>
        <taxon>Bacteria</taxon>
        <taxon>Pseudomonadati</taxon>
        <taxon>Pseudomonadota</taxon>
        <taxon>Gammaproteobacteria</taxon>
        <taxon>Enterobacterales</taxon>
        <taxon>Erwiniaceae</taxon>
        <taxon>Pantoea</taxon>
    </lineage>
</organism>
<proteinExistence type="predicted"/>
<protein>
    <submittedName>
        <fullName evidence="1">Uncharacterized protein</fullName>
    </submittedName>
</protein>
<reference evidence="1" key="1">
    <citation type="submission" date="2024-06" db="EMBL/GenBank/DDBJ databases">
        <title>Multiomics insights into the TNT degradation mechanism by Pantoea sp. BJ2 isolated from an ammunition destruction site.</title>
        <authorList>
            <person name="Luo J."/>
        </authorList>
    </citation>
    <scope>NUCLEOTIDE SEQUENCE</scope>
    <source>
        <strain evidence="1">BJ2</strain>
    </source>
</reference>